<name>A0A177B4A1_9BILA</name>
<dbReference type="Proteomes" id="UP000078046">
    <property type="component" value="Unassembled WGS sequence"/>
</dbReference>
<dbReference type="PANTHER" id="PTHR10372">
    <property type="entry name" value="PLAKOPHILLIN-RELATED"/>
    <property type="match status" value="1"/>
</dbReference>
<protein>
    <submittedName>
        <fullName evidence="7">Plakophilin-1</fullName>
    </submittedName>
</protein>
<evidence type="ECO:0000256" key="1">
    <source>
        <dbReference type="ARBA" id="ARBA00004282"/>
    </source>
</evidence>
<proteinExistence type="inferred from homology"/>
<dbReference type="GO" id="GO:0005886">
    <property type="term" value="C:plasma membrane"/>
    <property type="evidence" value="ECO:0007669"/>
    <property type="project" value="TreeGrafter"/>
</dbReference>
<dbReference type="GO" id="GO:0098609">
    <property type="term" value="P:cell-cell adhesion"/>
    <property type="evidence" value="ECO:0007669"/>
    <property type="project" value="InterPro"/>
</dbReference>
<reference evidence="7 8" key="1">
    <citation type="submission" date="2016-04" db="EMBL/GenBank/DDBJ databases">
        <title>The genome of Intoshia linei affirms orthonectids as highly simplified spiralians.</title>
        <authorList>
            <person name="Mikhailov K.V."/>
            <person name="Slusarev G.S."/>
            <person name="Nikitin M.A."/>
            <person name="Logacheva M.D."/>
            <person name="Penin A."/>
            <person name="Aleoshin V."/>
            <person name="Panchin Y.V."/>
        </authorList>
    </citation>
    <scope>NUCLEOTIDE SEQUENCE [LARGE SCALE GENOMIC DNA]</scope>
    <source>
        <strain evidence="7">Intl2013</strain>
        <tissue evidence="7">Whole animal</tissue>
    </source>
</reference>
<keyword evidence="5" id="KW-0965">Cell junction</keyword>
<comment type="subcellular location">
    <subcellularLocation>
        <location evidence="1">Cell junction</location>
    </subcellularLocation>
</comment>
<dbReference type="PANTHER" id="PTHR10372:SF27">
    <property type="entry name" value="ADHERENS JUNCTION PROTEIN P120"/>
    <property type="match status" value="1"/>
</dbReference>
<dbReference type="GO" id="GO:0005912">
    <property type="term" value="C:adherens junction"/>
    <property type="evidence" value="ECO:0007669"/>
    <property type="project" value="TreeGrafter"/>
</dbReference>
<comment type="similarity">
    <text evidence="2">Belongs to the beta-catenin family.</text>
</comment>
<dbReference type="PROSITE" id="PS50176">
    <property type="entry name" value="ARM_REPEAT"/>
    <property type="match status" value="1"/>
</dbReference>
<evidence type="ECO:0000256" key="4">
    <source>
        <dbReference type="ARBA" id="ARBA00022889"/>
    </source>
</evidence>
<dbReference type="OrthoDB" id="3245100at2759"/>
<dbReference type="InterPro" id="IPR000225">
    <property type="entry name" value="Armadillo"/>
</dbReference>
<organism evidence="7 8">
    <name type="scientific">Intoshia linei</name>
    <dbReference type="NCBI Taxonomy" id="1819745"/>
    <lineage>
        <taxon>Eukaryota</taxon>
        <taxon>Metazoa</taxon>
        <taxon>Spiralia</taxon>
        <taxon>Lophotrochozoa</taxon>
        <taxon>Mesozoa</taxon>
        <taxon>Orthonectida</taxon>
        <taxon>Rhopaluridae</taxon>
        <taxon>Intoshia</taxon>
    </lineage>
</organism>
<evidence type="ECO:0000256" key="5">
    <source>
        <dbReference type="ARBA" id="ARBA00022949"/>
    </source>
</evidence>
<evidence type="ECO:0000256" key="2">
    <source>
        <dbReference type="ARBA" id="ARBA00005462"/>
    </source>
</evidence>
<accession>A0A177B4A1</accession>
<evidence type="ECO:0000256" key="3">
    <source>
        <dbReference type="ARBA" id="ARBA00022737"/>
    </source>
</evidence>
<dbReference type="AlphaFoldDB" id="A0A177B4A1"/>
<dbReference type="InterPro" id="IPR016024">
    <property type="entry name" value="ARM-type_fold"/>
</dbReference>
<feature type="repeat" description="ARM" evidence="6">
    <location>
        <begin position="603"/>
        <end position="640"/>
    </location>
</feature>
<evidence type="ECO:0000256" key="6">
    <source>
        <dbReference type="PROSITE-ProRule" id="PRU00259"/>
    </source>
</evidence>
<evidence type="ECO:0000313" key="8">
    <source>
        <dbReference type="Proteomes" id="UP000078046"/>
    </source>
</evidence>
<dbReference type="SUPFAM" id="SSF48371">
    <property type="entry name" value="ARM repeat"/>
    <property type="match status" value="1"/>
</dbReference>
<dbReference type="GO" id="GO:0005634">
    <property type="term" value="C:nucleus"/>
    <property type="evidence" value="ECO:0007669"/>
    <property type="project" value="TreeGrafter"/>
</dbReference>
<dbReference type="GO" id="GO:0005737">
    <property type="term" value="C:cytoplasm"/>
    <property type="evidence" value="ECO:0007669"/>
    <property type="project" value="TreeGrafter"/>
</dbReference>
<sequence>MTDACTKPKNVLNGVDGDYKYNTKSHDTAIYRNLNSNNSIENNDFVQDCINNGATKVNLNYKNLQNYVKMYDDGISHVSSETCSVLYNTNGDFGVVNPMNTSSKLETNDFHHKLNIIDEHVPSLAYFNQNQNIKFHGNNQSPHVYQTNHYSEFLPFSQASNGIYNADPNFKNEMDAQRFGWESAPIEKSNQPYSHIKRMVDGTGVEYQSCRDYNKQTITTTVDSKARVDVLLEAKLKIDNFKPNTRKINVANSEDGRDDKNKDKWRNPVLAEIIEYLSNSDPIIVSNAARYLQHISFRNIPIKDKAGDAGAIKILVKLTVCDVYHVQKYSTYALKNLLYNDSDNKNKLLFLNANGIEYIKTNLENLSNVNNKQEMDDLIVGIICNLSSCKEVKMEIFLSILEIFINTYYFPGMMDAINMVKDNYTGKRVLHTSLSFHHCLAAIRNLSSEVNEIQNYLRNYENFTKSLLRFIEKSLLKESVNNILVEYVTCTLRNLTFNILKGSKGLTVYIIDKTLKKSKSATLKSKNIDKSYDSSSTNKEFDKSNDTLDLLTSKPILAMLIRLLYHCTLTGILEATAGIIQNLTIWNNSYISPVIRENIRILKGLPILVEFISFTDIKLVVTAILTLRNLAYNNDNKNLIFKYCIRTIIGKIPENLQLKNGNSNQNNHDYANYIELVAAILRLTNQLSKKNSECVKELMIEKTFVTLKNLSNNTEKSFPEINKLCNKILLSMWKIKEFRNEYKENGFVNNRKNDVKGILKNANDNNSLQLTKSNSSQFNPFNDTENYSERPVDVTSTINDSINNFQPNIDRQAYNNYAFTQSPSIKSNTYCTIKDTPKKLKKKQENFNSLNHLNMHELKAKISDRNEENNNAWV</sequence>
<comment type="caution">
    <text evidence="7">The sequence shown here is derived from an EMBL/GenBank/DDBJ whole genome shotgun (WGS) entry which is preliminary data.</text>
</comment>
<dbReference type="InterPro" id="IPR028435">
    <property type="entry name" value="Plakophilin/d_Catenin"/>
</dbReference>
<dbReference type="Gene3D" id="1.25.10.10">
    <property type="entry name" value="Leucine-rich Repeat Variant"/>
    <property type="match status" value="1"/>
</dbReference>
<keyword evidence="3" id="KW-0677">Repeat</keyword>
<gene>
    <name evidence="7" type="ORF">A3Q56_04005</name>
</gene>
<evidence type="ECO:0000313" key="7">
    <source>
        <dbReference type="EMBL" id="OAF68244.1"/>
    </source>
</evidence>
<dbReference type="InterPro" id="IPR011989">
    <property type="entry name" value="ARM-like"/>
</dbReference>
<keyword evidence="4" id="KW-0130">Cell adhesion</keyword>
<dbReference type="SMART" id="SM00185">
    <property type="entry name" value="ARM"/>
    <property type="match status" value="5"/>
</dbReference>
<keyword evidence="8" id="KW-1185">Reference proteome</keyword>
<dbReference type="EMBL" id="LWCA01000484">
    <property type="protein sequence ID" value="OAF68244.1"/>
    <property type="molecule type" value="Genomic_DNA"/>
</dbReference>